<dbReference type="Proteomes" id="UP000256779">
    <property type="component" value="Unassembled WGS sequence"/>
</dbReference>
<feature type="transmembrane region" description="Helical" evidence="1">
    <location>
        <begin position="33"/>
        <end position="52"/>
    </location>
</feature>
<accession>A0A3D9L1I4</accession>
<keyword evidence="1" id="KW-0812">Transmembrane</keyword>
<dbReference type="EMBL" id="QREG01000021">
    <property type="protein sequence ID" value="RED94393.1"/>
    <property type="molecule type" value="Genomic_DNA"/>
</dbReference>
<feature type="transmembrane region" description="Helical" evidence="1">
    <location>
        <begin position="7"/>
        <end position="27"/>
    </location>
</feature>
<keyword evidence="1" id="KW-0472">Membrane</keyword>
<organism evidence="2 3">
    <name type="scientific">Marinoscillum furvescens DSM 4134</name>
    <dbReference type="NCBI Taxonomy" id="1122208"/>
    <lineage>
        <taxon>Bacteria</taxon>
        <taxon>Pseudomonadati</taxon>
        <taxon>Bacteroidota</taxon>
        <taxon>Cytophagia</taxon>
        <taxon>Cytophagales</taxon>
        <taxon>Reichenbachiellaceae</taxon>
        <taxon>Marinoscillum</taxon>
    </lineage>
</organism>
<sequence>MKNTEKFSPSPSCLHFLGFIGAAVYYISTATGFWGGVLGFLKAIVWPAFLVFEGLKYLGA</sequence>
<keyword evidence="1" id="KW-1133">Transmembrane helix</keyword>
<evidence type="ECO:0000256" key="1">
    <source>
        <dbReference type="SAM" id="Phobius"/>
    </source>
</evidence>
<keyword evidence="3" id="KW-1185">Reference proteome</keyword>
<name>A0A3D9L1I4_MARFU</name>
<dbReference type="OrthoDB" id="679779at2"/>
<dbReference type="AlphaFoldDB" id="A0A3D9L1I4"/>
<protein>
    <submittedName>
        <fullName evidence="2">Uncharacterized protein</fullName>
    </submittedName>
</protein>
<evidence type="ECO:0000313" key="3">
    <source>
        <dbReference type="Proteomes" id="UP000256779"/>
    </source>
</evidence>
<comment type="caution">
    <text evidence="2">The sequence shown here is derived from an EMBL/GenBank/DDBJ whole genome shotgun (WGS) entry which is preliminary data.</text>
</comment>
<dbReference type="RefSeq" id="WP_115869625.1">
    <property type="nucleotide sequence ID" value="NZ_QREG01000021.1"/>
</dbReference>
<gene>
    <name evidence="2" type="ORF">C7460_12180</name>
</gene>
<proteinExistence type="predicted"/>
<evidence type="ECO:0000313" key="2">
    <source>
        <dbReference type="EMBL" id="RED94393.1"/>
    </source>
</evidence>
<reference evidence="2 3" key="1">
    <citation type="submission" date="2018-07" db="EMBL/GenBank/DDBJ databases">
        <title>Genomic Encyclopedia of Type Strains, Phase IV (KMG-IV): sequencing the most valuable type-strain genomes for metagenomic binning, comparative biology and taxonomic classification.</title>
        <authorList>
            <person name="Goeker M."/>
        </authorList>
    </citation>
    <scope>NUCLEOTIDE SEQUENCE [LARGE SCALE GENOMIC DNA]</scope>
    <source>
        <strain evidence="2 3">DSM 4134</strain>
    </source>
</reference>